<reference evidence="1 2" key="1">
    <citation type="submission" date="2020-04" db="EMBL/GenBank/DDBJ databases">
        <title>MicrobeNet Type strains.</title>
        <authorList>
            <person name="Nicholson A.C."/>
        </authorList>
    </citation>
    <scope>NUCLEOTIDE SEQUENCE [LARGE SCALE GENOMIC DNA]</scope>
    <source>
        <strain evidence="1 2">JCM 12354</strain>
    </source>
</reference>
<dbReference type="GO" id="GO:0005829">
    <property type="term" value="C:cytosol"/>
    <property type="evidence" value="ECO:0007669"/>
    <property type="project" value="TreeGrafter"/>
</dbReference>
<dbReference type="InterPro" id="IPR036412">
    <property type="entry name" value="HAD-like_sf"/>
</dbReference>
<evidence type="ECO:0000313" key="2">
    <source>
        <dbReference type="Proteomes" id="UP000565711"/>
    </source>
</evidence>
<comment type="caution">
    <text evidence="1">The sequence shown here is derived from an EMBL/GenBank/DDBJ whole genome shotgun (WGS) entry which is preliminary data.</text>
</comment>
<dbReference type="GO" id="GO:0000287">
    <property type="term" value="F:magnesium ion binding"/>
    <property type="evidence" value="ECO:0007669"/>
    <property type="project" value="TreeGrafter"/>
</dbReference>
<dbReference type="EMBL" id="JAAXOP010000002">
    <property type="protein sequence ID" value="NKY49297.1"/>
    <property type="molecule type" value="Genomic_DNA"/>
</dbReference>
<protein>
    <submittedName>
        <fullName evidence="1">HAD hydrolase family protein</fullName>
    </submittedName>
</protein>
<dbReference type="InterPro" id="IPR023214">
    <property type="entry name" value="HAD_sf"/>
</dbReference>
<gene>
    <name evidence="1" type="ORF">HGA08_03605</name>
</gene>
<dbReference type="PANTHER" id="PTHR10000">
    <property type="entry name" value="PHOSPHOSERINE PHOSPHATASE"/>
    <property type="match status" value="1"/>
</dbReference>
<dbReference type="AlphaFoldDB" id="A0A846XRS3"/>
<dbReference type="GO" id="GO:0016791">
    <property type="term" value="F:phosphatase activity"/>
    <property type="evidence" value="ECO:0007669"/>
    <property type="project" value="TreeGrafter"/>
</dbReference>
<proteinExistence type="predicted"/>
<keyword evidence="1" id="KW-0378">Hydrolase</keyword>
<dbReference type="Proteomes" id="UP000565711">
    <property type="component" value="Unassembled WGS sequence"/>
</dbReference>
<sequence>MSPRVRAAIRAAVDSDTHVVITTGRTLLATRLVMAELGLESGHAICSNGAVHVDISSWEPLAVRTFDPGRAIRVLRALLPDMVLAVEKVGIGTWTTGFYPGSFRLGEFRFVDDAELSLEPTTRLNGYWPGRTHAEMLEVVGELDLPGAGWWPAEDEAWLVASKPGVSKGWALEQLRVELGVAPEDTLAIGDGYNDVEMLGWAGHSVAMGNAVPAAREIADEITADIAADGAALVLERWFTD</sequence>
<evidence type="ECO:0000313" key="1">
    <source>
        <dbReference type="EMBL" id="NKY49297.1"/>
    </source>
</evidence>
<name>A0A846XRS3_9NOCA</name>
<organism evidence="1 2">
    <name type="scientific">Nocardia vermiculata</name>
    <dbReference type="NCBI Taxonomy" id="257274"/>
    <lineage>
        <taxon>Bacteria</taxon>
        <taxon>Bacillati</taxon>
        <taxon>Actinomycetota</taxon>
        <taxon>Actinomycetes</taxon>
        <taxon>Mycobacteriales</taxon>
        <taxon>Nocardiaceae</taxon>
        <taxon>Nocardia</taxon>
    </lineage>
</organism>
<dbReference type="Gene3D" id="3.40.50.1000">
    <property type="entry name" value="HAD superfamily/HAD-like"/>
    <property type="match status" value="2"/>
</dbReference>
<dbReference type="PANTHER" id="PTHR10000:SF8">
    <property type="entry name" value="HAD SUPERFAMILY HYDROLASE-LIKE, TYPE 3"/>
    <property type="match status" value="1"/>
</dbReference>
<accession>A0A846XRS3</accession>
<dbReference type="PROSITE" id="PS01229">
    <property type="entry name" value="COF_2"/>
    <property type="match status" value="1"/>
</dbReference>
<dbReference type="Pfam" id="PF08282">
    <property type="entry name" value="Hydrolase_3"/>
    <property type="match status" value="2"/>
</dbReference>
<keyword evidence="2" id="KW-1185">Reference proteome</keyword>
<dbReference type="SUPFAM" id="SSF56784">
    <property type="entry name" value="HAD-like"/>
    <property type="match status" value="1"/>
</dbReference>